<organism evidence="3 6">
    <name type="scientific">Sphingomonas koreensis</name>
    <dbReference type="NCBI Taxonomy" id="93064"/>
    <lineage>
        <taxon>Bacteria</taxon>
        <taxon>Pseudomonadati</taxon>
        <taxon>Pseudomonadota</taxon>
        <taxon>Alphaproteobacteria</taxon>
        <taxon>Sphingomonadales</taxon>
        <taxon>Sphingomonadaceae</taxon>
        <taxon>Sphingomonas</taxon>
    </lineage>
</organism>
<sequence length="629" mass="68205">MRLDFIPLDKLTVSKTNMRYGKRPPDVADILPTIRKRGVIVPLVVRPNCVPPKEPDGGYEIVAGARRFTAAGIAAAERRAEGAEGEAQDDMLPCAILDSGDDADAIELSLIENVARLDPDEVTQWATFTRLVKEGRSPDDIAATFGLPDLAVRRILALGNLLPRIRTLYADDRIDRATIRHLTMASKRQQRDWLALLDDPEQRAPTGAQLKAWLLGGQTIPASLALFDVEASGLVTVADLFGADRCFADAAAFWNAQDAAISARREAYLAEGWGEVAIVPKSEHFASWDYEKRPKRKGGRVYIDVRATGEVAFHEGYVTRREAARVPKADATPAEKPKRPELTTAQQTYLDLHRFAAVRAALAGHPGVALRLMVAHLVAGSSLWNVRRQALACRDEATQESVETCRGETLFDERRRAVLALLGMDPERETVTRSSADDRRLVGIFLRLLDLPDAALGDVIAVAMGETLAAGDAAVEAVGLTLGLDMADWWQPDAAFFDLLRDKEVLGAMVAEVAGERIAAANAKEKGKTLIRIVTDHLDGIDGRTKVEHWVPRWMAFPPAAYTARGGVGTVRASFRVGAAKADMEASLEPDRDPDPTAPGAQALAPDPDRRGDAAAVNDTDAVPEPLAA</sequence>
<dbReference type="InterPro" id="IPR050336">
    <property type="entry name" value="Chromosome_partition/occlusion"/>
</dbReference>
<reference evidence="6" key="2">
    <citation type="submission" date="2016-12" db="EMBL/GenBank/DDBJ databases">
        <title>Whole genome sequencing of Sphingomonas sp. ABOJV.</title>
        <authorList>
            <person name="Conlan S."/>
            <person name="Thomas P.J."/>
            <person name="Mullikin J."/>
            <person name="Palmore T.N."/>
            <person name="Frank K.M."/>
            <person name="Segre J.A."/>
        </authorList>
    </citation>
    <scope>NUCLEOTIDE SEQUENCE [LARGE SCALE GENOMIC DNA]</scope>
    <source>
        <strain evidence="6">ABOJV</strain>
    </source>
</reference>
<feature type="region of interest" description="Disordered" evidence="1">
    <location>
        <begin position="583"/>
        <end position="629"/>
    </location>
</feature>
<dbReference type="SUPFAM" id="SSF110849">
    <property type="entry name" value="ParB/Sulfiredoxin"/>
    <property type="match status" value="1"/>
</dbReference>
<evidence type="ECO:0000313" key="8">
    <source>
        <dbReference type="Proteomes" id="UP000287746"/>
    </source>
</evidence>
<dbReference type="EMBL" id="QQWO01000002">
    <property type="protein sequence ID" value="RSV07114.1"/>
    <property type="molecule type" value="Genomic_DNA"/>
</dbReference>
<dbReference type="AlphaFoldDB" id="A0A1L6JFA0"/>
<evidence type="ECO:0000313" key="6">
    <source>
        <dbReference type="Proteomes" id="UP000185161"/>
    </source>
</evidence>
<dbReference type="Gene3D" id="1.10.10.2830">
    <property type="match status" value="1"/>
</dbReference>
<dbReference type="SUPFAM" id="SSF109709">
    <property type="entry name" value="KorB DNA-binding domain-like"/>
    <property type="match status" value="1"/>
</dbReference>
<dbReference type="GO" id="GO:0005694">
    <property type="term" value="C:chromosome"/>
    <property type="evidence" value="ECO:0007669"/>
    <property type="project" value="TreeGrafter"/>
</dbReference>
<dbReference type="OrthoDB" id="9813122at2"/>
<evidence type="ECO:0000313" key="5">
    <source>
        <dbReference type="EMBL" id="RSY85568.1"/>
    </source>
</evidence>
<dbReference type="GeneID" id="44135080"/>
<accession>A0A1L6JFA0</accession>
<dbReference type="GO" id="GO:0007059">
    <property type="term" value="P:chromosome segregation"/>
    <property type="evidence" value="ECO:0007669"/>
    <property type="project" value="TreeGrafter"/>
</dbReference>
<dbReference type="SMART" id="SM00470">
    <property type="entry name" value="ParB"/>
    <property type="match status" value="1"/>
</dbReference>
<dbReference type="Gene3D" id="3.90.1530.30">
    <property type="match status" value="1"/>
</dbReference>
<proteinExistence type="predicted"/>
<dbReference type="Pfam" id="PF02195">
    <property type="entry name" value="ParB_N"/>
    <property type="match status" value="1"/>
</dbReference>
<protein>
    <submittedName>
        <fullName evidence="3">Chromosome partitioning protein ParB</fullName>
    </submittedName>
</protein>
<dbReference type="Proteomes" id="UP000287746">
    <property type="component" value="Unassembled WGS sequence"/>
</dbReference>
<dbReference type="InterPro" id="IPR036086">
    <property type="entry name" value="ParB/Sulfiredoxin_sf"/>
</dbReference>
<dbReference type="STRING" id="93064.BRX40_21160"/>
<reference evidence="7 8" key="3">
    <citation type="submission" date="2018-07" db="EMBL/GenBank/DDBJ databases">
        <title>Genomic and Epidemiologic Investigation of an Indolent Hospital Outbreak.</title>
        <authorList>
            <person name="Johnson R.C."/>
            <person name="Deming C."/>
            <person name="Conlan S."/>
            <person name="Zellmer C.J."/>
            <person name="Michelin A.V."/>
            <person name="Lee-Lin S."/>
            <person name="Thomas P.J."/>
            <person name="Park M."/>
            <person name="Weingarten R.A."/>
            <person name="Less J."/>
            <person name="Dekker J.P."/>
            <person name="Frank K.M."/>
            <person name="Musser K.A."/>
            <person name="Mcquiston J.R."/>
            <person name="Henderson D.K."/>
            <person name="Lau A.F."/>
            <person name="Palmore T.N."/>
            <person name="Segre J.A."/>
        </authorList>
    </citation>
    <scope>NUCLEOTIDE SEQUENCE [LARGE SCALE GENOMIC DNA]</scope>
    <source>
        <strain evidence="5 8">SK-CDC1_0717</strain>
        <strain evidence="4 7">SK-NIH.Env10_0317</strain>
    </source>
</reference>
<dbReference type="EMBL" id="CP018820">
    <property type="protein sequence ID" value="APR54599.1"/>
    <property type="molecule type" value="Genomic_DNA"/>
</dbReference>
<evidence type="ECO:0000256" key="1">
    <source>
        <dbReference type="SAM" id="MobiDB-lite"/>
    </source>
</evidence>
<dbReference type="PANTHER" id="PTHR33375:SF7">
    <property type="entry name" value="CHROMOSOME 2-PARTITIONING PROTEIN PARB-RELATED"/>
    <property type="match status" value="1"/>
</dbReference>
<evidence type="ECO:0000313" key="3">
    <source>
        <dbReference type="EMBL" id="APR54599.1"/>
    </source>
</evidence>
<evidence type="ECO:0000313" key="4">
    <source>
        <dbReference type="EMBL" id="RSV07114.1"/>
    </source>
</evidence>
<keyword evidence="6" id="KW-1185">Reference proteome</keyword>
<evidence type="ECO:0000313" key="7">
    <source>
        <dbReference type="Proteomes" id="UP000286681"/>
    </source>
</evidence>
<evidence type="ECO:0000259" key="2">
    <source>
        <dbReference type="SMART" id="SM00470"/>
    </source>
</evidence>
<dbReference type="EMBL" id="QQYZ01000008">
    <property type="protein sequence ID" value="RSY85568.1"/>
    <property type="molecule type" value="Genomic_DNA"/>
</dbReference>
<dbReference type="Proteomes" id="UP000185161">
    <property type="component" value="Chromosome"/>
</dbReference>
<dbReference type="InterPro" id="IPR003115">
    <property type="entry name" value="ParB_N"/>
</dbReference>
<reference evidence="3" key="1">
    <citation type="submission" date="2016-12" db="EMBL/GenBank/DDBJ databases">
        <title>Whole genome sequencing of Sphingomonas koreensis.</title>
        <authorList>
            <person name="Conlan S."/>
            <person name="Thomas P.J."/>
            <person name="Mullikin J."/>
            <person name="Palmore T.N."/>
            <person name="Frank K.M."/>
            <person name="Segre J.A."/>
        </authorList>
    </citation>
    <scope>NUCLEOTIDE SEQUENCE</scope>
    <source>
        <strain evidence="3">ABOJV</strain>
    </source>
</reference>
<name>A0A1L6JFA0_9SPHN</name>
<dbReference type="KEGG" id="skr:BRX40_21160"/>
<feature type="domain" description="ParB-like N-terminal" evidence="2">
    <location>
        <begin position="4"/>
        <end position="114"/>
    </location>
</feature>
<dbReference type="PANTHER" id="PTHR33375">
    <property type="entry name" value="CHROMOSOME-PARTITIONING PROTEIN PARB-RELATED"/>
    <property type="match status" value="1"/>
</dbReference>
<gene>
    <name evidence="3" type="ORF">BRX40_21160</name>
    <name evidence="4" type="ORF">CA257_03750</name>
    <name evidence="5" type="ORF">DAH66_10925</name>
</gene>
<dbReference type="RefSeq" id="WP_075152902.1">
    <property type="nucleotide sequence ID" value="NZ_CP018820.1"/>
</dbReference>
<dbReference type="Proteomes" id="UP000286681">
    <property type="component" value="Unassembled WGS sequence"/>
</dbReference>